<protein>
    <submittedName>
        <fullName evidence="1">Uncharacterized protein</fullName>
    </submittedName>
</protein>
<evidence type="ECO:0000313" key="2">
    <source>
        <dbReference type="Proteomes" id="UP001500893"/>
    </source>
</evidence>
<reference evidence="2" key="1">
    <citation type="journal article" date="2019" name="Int. J. Syst. Evol. Microbiol.">
        <title>The Global Catalogue of Microorganisms (GCM) 10K type strain sequencing project: providing services to taxonomists for standard genome sequencing and annotation.</title>
        <authorList>
            <consortium name="The Broad Institute Genomics Platform"/>
            <consortium name="The Broad Institute Genome Sequencing Center for Infectious Disease"/>
            <person name="Wu L."/>
            <person name="Ma J."/>
        </authorList>
    </citation>
    <scope>NUCLEOTIDE SEQUENCE [LARGE SCALE GENOMIC DNA]</scope>
    <source>
        <strain evidence="2">JCM 11574</strain>
    </source>
</reference>
<evidence type="ECO:0000313" key="1">
    <source>
        <dbReference type="EMBL" id="GAA3117015.1"/>
    </source>
</evidence>
<organism evidence="1 2">
    <name type="scientific">Streptomyces rameus</name>
    <dbReference type="NCBI Taxonomy" id="68261"/>
    <lineage>
        <taxon>Bacteria</taxon>
        <taxon>Bacillati</taxon>
        <taxon>Actinomycetota</taxon>
        <taxon>Actinomycetes</taxon>
        <taxon>Kitasatosporales</taxon>
        <taxon>Streptomycetaceae</taxon>
        <taxon>Streptomyces</taxon>
    </lineage>
</organism>
<comment type="caution">
    <text evidence="1">The sequence shown here is derived from an EMBL/GenBank/DDBJ whole genome shotgun (WGS) entry which is preliminary data.</text>
</comment>
<name>A0ABP6MNL0_9ACTN</name>
<gene>
    <name evidence="1" type="ORF">GCM10010521_00930</name>
</gene>
<keyword evidence="2" id="KW-1185">Reference proteome</keyword>
<accession>A0ABP6MNL0</accession>
<dbReference type="EMBL" id="BAAAVM010000001">
    <property type="protein sequence ID" value="GAA3117015.1"/>
    <property type="molecule type" value="Genomic_DNA"/>
</dbReference>
<proteinExistence type="predicted"/>
<dbReference type="Proteomes" id="UP001500893">
    <property type="component" value="Unassembled WGS sequence"/>
</dbReference>
<sequence length="62" mass="6104">MAAPGLLGARIHLTTDAVGPLAGRADLARAGDITIVGAVTVSADRSGLDAPIGPSCPRALQQ</sequence>